<reference evidence="2" key="3">
    <citation type="submission" date="2015-06" db="UniProtKB">
        <authorList>
            <consortium name="EnsemblMetazoa"/>
        </authorList>
    </citation>
    <scope>IDENTIFICATION</scope>
</reference>
<dbReference type="RefSeq" id="XP_009023238.1">
    <property type="nucleotide sequence ID" value="XM_009024990.1"/>
</dbReference>
<dbReference type="EMBL" id="KB097143">
    <property type="protein sequence ID" value="ESN99394.1"/>
    <property type="molecule type" value="Genomic_DNA"/>
</dbReference>
<keyword evidence="3" id="KW-1185">Reference proteome</keyword>
<reference evidence="1 3" key="2">
    <citation type="journal article" date="2013" name="Nature">
        <title>Insights into bilaterian evolution from three spiralian genomes.</title>
        <authorList>
            <person name="Simakov O."/>
            <person name="Marletaz F."/>
            <person name="Cho S.J."/>
            <person name="Edsinger-Gonzales E."/>
            <person name="Havlak P."/>
            <person name="Hellsten U."/>
            <person name="Kuo D.H."/>
            <person name="Larsson T."/>
            <person name="Lv J."/>
            <person name="Arendt D."/>
            <person name="Savage R."/>
            <person name="Osoegawa K."/>
            <person name="de Jong P."/>
            <person name="Grimwood J."/>
            <person name="Chapman J.A."/>
            <person name="Shapiro H."/>
            <person name="Aerts A."/>
            <person name="Otillar R.P."/>
            <person name="Terry A.Y."/>
            <person name="Boore J.L."/>
            <person name="Grigoriev I.V."/>
            <person name="Lindberg D.R."/>
            <person name="Seaver E.C."/>
            <person name="Weisblat D.A."/>
            <person name="Putnam N.H."/>
            <person name="Rokhsar D.S."/>
        </authorList>
    </citation>
    <scope>NUCLEOTIDE SEQUENCE</scope>
</reference>
<evidence type="ECO:0000313" key="1">
    <source>
        <dbReference type="EMBL" id="ESN99394.1"/>
    </source>
</evidence>
<evidence type="ECO:0000313" key="3">
    <source>
        <dbReference type="Proteomes" id="UP000015101"/>
    </source>
</evidence>
<accession>T1FQL7</accession>
<gene>
    <name evidence="2" type="primary">20211114</name>
    <name evidence="1" type="ORF">HELRODRAFT_189059</name>
</gene>
<reference evidence="3" key="1">
    <citation type="submission" date="2012-12" db="EMBL/GenBank/DDBJ databases">
        <authorList>
            <person name="Hellsten U."/>
            <person name="Grimwood J."/>
            <person name="Chapman J.A."/>
            <person name="Shapiro H."/>
            <person name="Aerts A."/>
            <person name="Otillar R.P."/>
            <person name="Terry A.Y."/>
            <person name="Boore J.L."/>
            <person name="Simakov O."/>
            <person name="Marletaz F."/>
            <person name="Cho S.-J."/>
            <person name="Edsinger-Gonzales E."/>
            <person name="Havlak P."/>
            <person name="Kuo D.-H."/>
            <person name="Larsson T."/>
            <person name="Lv J."/>
            <person name="Arendt D."/>
            <person name="Savage R."/>
            <person name="Osoegawa K."/>
            <person name="de Jong P."/>
            <person name="Lindberg D.R."/>
            <person name="Seaver E.C."/>
            <person name="Weisblat D.A."/>
            <person name="Putnam N.H."/>
            <person name="Grigoriev I.V."/>
            <person name="Rokhsar D.S."/>
        </authorList>
    </citation>
    <scope>NUCLEOTIDE SEQUENCE</scope>
</reference>
<dbReference type="KEGG" id="hro:HELRODRAFT_189059"/>
<dbReference type="CTD" id="20211114"/>
<dbReference type="InParanoid" id="T1FQL7"/>
<dbReference type="AlphaFoldDB" id="T1FQL7"/>
<dbReference type="GeneID" id="20211114"/>
<dbReference type="EnsemblMetazoa" id="HelroT189059">
    <property type="protein sequence ID" value="HelroP189059"/>
    <property type="gene ID" value="HelroG189059"/>
</dbReference>
<proteinExistence type="predicted"/>
<dbReference type="EMBL" id="AMQM01001231">
    <property type="status" value="NOT_ANNOTATED_CDS"/>
    <property type="molecule type" value="Genomic_DNA"/>
</dbReference>
<name>T1FQL7_HELRO</name>
<organism evidence="2 3">
    <name type="scientific">Helobdella robusta</name>
    <name type="common">Californian leech</name>
    <dbReference type="NCBI Taxonomy" id="6412"/>
    <lineage>
        <taxon>Eukaryota</taxon>
        <taxon>Metazoa</taxon>
        <taxon>Spiralia</taxon>
        <taxon>Lophotrochozoa</taxon>
        <taxon>Annelida</taxon>
        <taxon>Clitellata</taxon>
        <taxon>Hirudinea</taxon>
        <taxon>Rhynchobdellida</taxon>
        <taxon>Glossiphoniidae</taxon>
        <taxon>Helobdella</taxon>
    </lineage>
</organism>
<dbReference type="HOGENOM" id="CLU_1300897_0_0_1"/>
<sequence length="212" mass="23644">MGLQVKGKRKIICMFTKIDCFLKTDFHMGSEEDLCRVNSSQAATRLRDDKNLYEPTKGGNANSAYLALPYIIIPIFKIQYFNKLDLNRKLLNVLDLESMRVEKVLIVLVANLRSMNMNLAAVAHLLRPPTSVRSERLFSVVSDVNNDHCSKYIACYQIRPKTIKCICTNPAPDWCLQIRLNSAAAGLGKVKSAIALANECLSSNDAVAIAHI</sequence>
<evidence type="ECO:0000313" key="2">
    <source>
        <dbReference type="EnsemblMetazoa" id="HelroP189059"/>
    </source>
</evidence>
<dbReference type="Proteomes" id="UP000015101">
    <property type="component" value="Unassembled WGS sequence"/>
</dbReference>
<protein>
    <submittedName>
        <fullName evidence="1 2">Uncharacterized protein</fullName>
    </submittedName>
</protein>